<name>A0A382RUR6_9ZZZZ</name>
<feature type="compositionally biased region" description="Low complexity" evidence="1">
    <location>
        <begin position="1"/>
        <end position="17"/>
    </location>
</feature>
<proteinExistence type="predicted"/>
<feature type="region of interest" description="Disordered" evidence="1">
    <location>
        <begin position="1"/>
        <end position="25"/>
    </location>
</feature>
<dbReference type="AlphaFoldDB" id="A0A382RUR6"/>
<accession>A0A382RUR6</accession>
<dbReference type="EMBL" id="UINC01124110">
    <property type="protein sequence ID" value="SVD01032.1"/>
    <property type="molecule type" value="Genomic_DNA"/>
</dbReference>
<feature type="non-terminal residue" evidence="2">
    <location>
        <position position="1"/>
    </location>
</feature>
<evidence type="ECO:0000313" key="2">
    <source>
        <dbReference type="EMBL" id="SVD01032.1"/>
    </source>
</evidence>
<evidence type="ECO:0000256" key="1">
    <source>
        <dbReference type="SAM" id="MobiDB-lite"/>
    </source>
</evidence>
<organism evidence="2">
    <name type="scientific">marine metagenome</name>
    <dbReference type="NCBI Taxonomy" id="408172"/>
    <lineage>
        <taxon>unclassified sequences</taxon>
        <taxon>metagenomes</taxon>
        <taxon>ecological metagenomes</taxon>
    </lineage>
</organism>
<protein>
    <submittedName>
        <fullName evidence="2">Uncharacterized protein</fullName>
    </submittedName>
</protein>
<reference evidence="2" key="1">
    <citation type="submission" date="2018-05" db="EMBL/GenBank/DDBJ databases">
        <authorList>
            <person name="Lanie J.A."/>
            <person name="Ng W.-L."/>
            <person name="Kazmierczak K.M."/>
            <person name="Andrzejewski T.M."/>
            <person name="Davidsen T.M."/>
            <person name="Wayne K.J."/>
            <person name="Tettelin H."/>
            <person name="Glass J.I."/>
            <person name="Rusch D."/>
            <person name="Podicherti R."/>
            <person name="Tsui H.-C.T."/>
            <person name="Winkler M.E."/>
        </authorList>
    </citation>
    <scope>NUCLEOTIDE SEQUENCE</scope>
</reference>
<gene>
    <name evidence="2" type="ORF">METZ01_LOCUS353886</name>
</gene>
<sequence>NSRCTPTRSTPTTPCSTNGAVTGPA</sequence>
<feature type="non-terminal residue" evidence="2">
    <location>
        <position position="25"/>
    </location>
</feature>